<reference evidence="2" key="2">
    <citation type="journal article" date="2021" name="PeerJ">
        <title>Extensive microbial diversity within the chicken gut microbiome revealed by metagenomics and culture.</title>
        <authorList>
            <person name="Gilroy R."/>
            <person name="Ravi A."/>
            <person name="Getino M."/>
            <person name="Pursley I."/>
            <person name="Horton D.L."/>
            <person name="Alikhan N.F."/>
            <person name="Baker D."/>
            <person name="Gharbi K."/>
            <person name="Hall N."/>
            <person name="Watson M."/>
            <person name="Adriaenssens E.M."/>
            <person name="Foster-Nyarko E."/>
            <person name="Jarju S."/>
            <person name="Secka A."/>
            <person name="Antonio M."/>
            <person name="Oren A."/>
            <person name="Chaudhuri R.R."/>
            <person name="La Ragione R."/>
            <person name="Hildebrand F."/>
            <person name="Pallen M.J."/>
        </authorList>
    </citation>
    <scope>NUCLEOTIDE SEQUENCE</scope>
    <source>
        <strain evidence="2">17113</strain>
    </source>
</reference>
<keyword evidence="1" id="KW-0732">Signal</keyword>
<dbReference type="EMBL" id="JADINA010000026">
    <property type="protein sequence ID" value="MBO8426460.1"/>
    <property type="molecule type" value="Genomic_DNA"/>
</dbReference>
<proteinExistence type="predicted"/>
<dbReference type="PROSITE" id="PS51257">
    <property type="entry name" value="PROKAR_LIPOPROTEIN"/>
    <property type="match status" value="1"/>
</dbReference>
<gene>
    <name evidence="2" type="ORF">IAC61_03975</name>
</gene>
<reference evidence="2" key="1">
    <citation type="submission" date="2020-10" db="EMBL/GenBank/DDBJ databases">
        <authorList>
            <person name="Gilroy R."/>
        </authorList>
    </citation>
    <scope>NUCLEOTIDE SEQUENCE</scope>
    <source>
        <strain evidence="2">17113</strain>
    </source>
</reference>
<feature type="chain" id="PRO_5039150592" description="Lipoprotein" evidence="1">
    <location>
        <begin position="21"/>
        <end position="210"/>
    </location>
</feature>
<feature type="signal peptide" evidence="1">
    <location>
        <begin position="1"/>
        <end position="20"/>
    </location>
</feature>
<comment type="caution">
    <text evidence="2">The sequence shown here is derived from an EMBL/GenBank/DDBJ whole genome shotgun (WGS) entry which is preliminary data.</text>
</comment>
<dbReference type="Proteomes" id="UP000823634">
    <property type="component" value="Unassembled WGS sequence"/>
</dbReference>
<dbReference type="AlphaFoldDB" id="A0A9D9DHU4"/>
<organism evidence="2 3">
    <name type="scientific">Candidatus Alloenteromonas pullistercoris</name>
    <dbReference type="NCBI Taxonomy" id="2840785"/>
    <lineage>
        <taxon>Bacteria</taxon>
        <taxon>Bacillati</taxon>
        <taxon>Bacillota</taxon>
        <taxon>Bacillota incertae sedis</taxon>
        <taxon>Candidatus Alloenteromonas</taxon>
    </lineage>
</organism>
<sequence length="210" mass="23775">MKMSISMLASSMLALASCNALNPFGPPEYRGELILHGEEFFGASLGGEISNELDARTRLAVSYFEFMDVFEARESSRIFYFVAPSSGDFWFSAEEVGCGAARELGKWSAYPKKGVVPANLSFYNKQLDVDVDVSTTEYPGLEYRVSLEEGERLKVGIVLYSNYQNNIDWIDENGNCRIYVTVGSAFVDKKYEEADENEVEQEYRNERFEE</sequence>
<protein>
    <recommendedName>
        <fullName evidence="4">Lipoprotein</fullName>
    </recommendedName>
</protein>
<evidence type="ECO:0000313" key="3">
    <source>
        <dbReference type="Proteomes" id="UP000823634"/>
    </source>
</evidence>
<evidence type="ECO:0000313" key="2">
    <source>
        <dbReference type="EMBL" id="MBO8426460.1"/>
    </source>
</evidence>
<evidence type="ECO:0000256" key="1">
    <source>
        <dbReference type="SAM" id="SignalP"/>
    </source>
</evidence>
<accession>A0A9D9DHU4</accession>
<evidence type="ECO:0008006" key="4">
    <source>
        <dbReference type="Google" id="ProtNLM"/>
    </source>
</evidence>
<name>A0A9D9DHU4_9FIRM</name>